<evidence type="ECO:0000256" key="4">
    <source>
        <dbReference type="PROSITE-ProRule" id="PRU00409"/>
    </source>
</evidence>
<comment type="caution">
    <text evidence="6">The sequence shown here is derived from an EMBL/GenBank/DDBJ whole genome shotgun (WGS) entry which is preliminary data.</text>
</comment>
<dbReference type="InterPro" id="IPR011761">
    <property type="entry name" value="ATP-grasp"/>
</dbReference>
<gene>
    <name evidence="6" type="ORF">M8H41_15715</name>
</gene>
<keyword evidence="1" id="KW-0436">Ligase</keyword>
<dbReference type="PROSITE" id="PS50975">
    <property type="entry name" value="ATP_GRASP"/>
    <property type="match status" value="1"/>
</dbReference>
<keyword evidence="3 4" id="KW-0067">ATP-binding</keyword>
<name>A0ABT8QT19_9FIRM</name>
<dbReference type="SUPFAM" id="SSF56059">
    <property type="entry name" value="Glutathione synthetase ATP-binding domain-like"/>
    <property type="match status" value="1"/>
</dbReference>
<dbReference type="Gene3D" id="3.30.470.20">
    <property type="entry name" value="ATP-grasp fold, B domain"/>
    <property type="match status" value="1"/>
</dbReference>
<dbReference type="Proteomes" id="UP001176021">
    <property type="component" value="Unassembled WGS sequence"/>
</dbReference>
<keyword evidence="7" id="KW-1185">Reference proteome</keyword>
<evidence type="ECO:0000259" key="5">
    <source>
        <dbReference type="PROSITE" id="PS50975"/>
    </source>
</evidence>
<dbReference type="Gene3D" id="3.30.1490.20">
    <property type="entry name" value="ATP-grasp fold, A domain"/>
    <property type="match status" value="1"/>
</dbReference>
<keyword evidence="2 4" id="KW-0547">Nucleotide-binding</keyword>
<evidence type="ECO:0000256" key="2">
    <source>
        <dbReference type="ARBA" id="ARBA00022741"/>
    </source>
</evidence>
<evidence type="ECO:0000256" key="1">
    <source>
        <dbReference type="ARBA" id="ARBA00022598"/>
    </source>
</evidence>
<evidence type="ECO:0000313" key="7">
    <source>
        <dbReference type="Proteomes" id="UP001176021"/>
    </source>
</evidence>
<accession>A0ABT8QT19</accession>
<dbReference type="PANTHER" id="PTHR43585">
    <property type="entry name" value="FUMIPYRROLE BIOSYNTHESIS PROTEIN C"/>
    <property type="match status" value="1"/>
</dbReference>
<dbReference type="InterPro" id="IPR052032">
    <property type="entry name" value="ATP-dep_AA_Ligase"/>
</dbReference>
<dbReference type="PANTHER" id="PTHR43585:SF2">
    <property type="entry name" value="ATP-GRASP ENZYME FSQD"/>
    <property type="match status" value="1"/>
</dbReference>
<feature type="domain" description="ATP-grasp" evidence="5">
    <location>
        <begin position="107"/>
        <end position="304"/>
    </location>
</feature>
<reference evidence="6" key="1">
    <citation type="submission" date="2022-05" db="EMBL/GenBank/DDBJ databases">
        <title>Expanded diversity of anoxic marine methylotrophy in a Black Sea sulfate reducing microorganism.</title>
        <authorList>
            <person name="Fischer P.Q."/>
            <person name="Stams A.J.M."/>
            <person name="Villanueva L."/>
            <person name="Sousa D.Z."/>
        </authorList>
    </citation>
    <scope>NUCLEOTIDE SEQUENCE</scope>
    <source>
        <strain evidence="6">P130</strain>
    </source>
</reference>
<proteinExistence type="predicted"/>
<dbReference type="InterPro" id="IPR013815">
    <property type="entry name" value="ATP_grasp_subdomain_1"/>
</dbReference>
<protein>
    <submittedName>
        <fullName evidence="6">ATP-grasp domain-containing protein</fullName>
    </submittedName>
</protein>
<dbReference type="Pfam" id="PF13535">
    <property type="entry name" value="ATP-grasp_4"/>
    <property type="match status" value="1"/>
</dbReference>
<sequence>MKKLLLLGGSRYLLPAIKAAHELGVYVITADYLPDNAAHKYSDEYRNVSVTDKEEVLSLAKELKVEGILSYATDLGVTTAAYVAERLGLPTSPYESVALLQNKGHFREFLRENGFNAPYAKSYKKPEDSLAEAETFKFPVIVKPVDSAGSKGVRRVDSKEDLVSSAEYALTYSLTGEFIVEEFIELAGFSTDTDSFSIDGKLVFCSFNNQWFDADAINPYTPSGYMWPSSMPDNIQKELRSELQRMMSLLDMGTSIYNIETRMGTNGKAYIMECSPRAGGNRLAEILRLATGQDLIKASVKAALGMPIEDTITDPVYHGHWGEIILHSNRDGIFKELEIEESFKDKCVAEIDLWVKPGDEVHRFTGANETTGTLVLHCESEEELTQALTSVNDLVTVKLETTE</sequence>
<dbReference type="EMBL" id="JAMJEV010000013">
    <property type="protein sequence ID" value="MDO0824290.1"/>
    <property type="molecule type" value="Genomic_DNA"/>
</dbReference>
<evidence type="ECO:0000256" key="3">
    <source>
        <dbReference type="ARBA" id="ARBA00022840"/>
    </source>
</evidence>
<evidence type="ECO:0000313" key="6">
    <source>
        <dbReference type="EMBL" id="MDO0824290.1"/>
    </source>
</evidence>
<dbReference type="RefSeq" id="WP_302049264.1">
    <property type="nucleotide sequence ID" value="NZ_JAMJEV010000013.1"/>
</dbReference>
<dbReference type="Gene3D" id="3.40.50.20">
    <property type="match status" value="1"/>
</dbReference>
<organism evidence="6 7">
    <name type="scientific">Desulfosporosinus nitroreducens</name>
    <dbReference type="NCBI Taxonomy" id="2018668"/>
    <lineage>
        <taxon>Bacteria</taxon>
        <taxon>Bacillati</taxon>
        <taxon>Bacillota</taxon>
        <taxon>Clostridia</taxon>
        <taxon>Eubacteriales</taxon>
        <taxon>Desulfitobacteriaceae</taxon>
        <taxon>Desulfosporosinus</taxon>
    </lineage>
</organism>